<keyword evidence="1" id="KW-0472">Membrane</keyword>
<keyword evidence="1" id="KW-1133">Transmembrane helix</keyword>
<dbReference type="AlphaFoldDB" id="A0A553WGZ1"/>
<evidence type="ECO:0000313" key="2">
    <source>
        <dbReference type="EMBL" id="TSB03967.1"/>
    </source>
</evidence>
<feature type="transmembrane region" description="Helical" evidence="1">
    <location>
        <begin position="180"/>
        <end position="201"/>
    </location>
</feature>
<reference evidence="2 3" key="1">
    <citation type="submission" date="2019-07" db="EMBL/GenBank/DDBJ databases">
        <authorList>
            <person name="Park M."/>
        </authorList>
    </citation>
    <scope>NUCLEOTIDE SEQUENCE [LARGE SCALE GENOMIC DNA]</scope>
    <source>
        <strain evidence="2 3">KCTC32445</strain>
    </source>
</reference>
<evidence type="ECO:0000313" key="3">
    <source>
        <dbReference type="Proteomes" id="UP000320160"/>
    </source>
</evidence>
<dbReference type="PANTHER" id="PTHR43471:SF1">
    <property type="entry name" value="ABC TRANSPORTER PERMEASE PROTEIN NOSY-RELATED"/>
    <property type="match status" value="1"/>
</dbReference>
<organism evidence="2 3">
    <name type="scientific">Sphingorhabdus contaminans</name>
    <dbReference type="NCBI Taxonomy" id="1343899"/>
    <lineage>
        <taxon>Bacteria</taxon>
        <taxon>Pseudomonadati</taxon>
        <taxon>Pseudomonadota</taxon>
        <taxon>Alphaproteobacteria</taxon>
        <taxon>Sphingomonadales</taxon>
        <taxon>Sphingomonadaceae</taxon>
        <taxon>Sphingorhabdus</taxon>
    </lineage>
</organism>
<accession>A0A553WGZ1</accession>
<name>A0A553WGZ1_9SPHN</name>
<dbReference type="Proteomes" id="UP000320160">
    <property type="component" value="Unassembled WGS sequence"/>
</dbReference>
<dbReference type="Pfam" id="PF12040">
    <property type="entry name" value="DUF3526"/>
    <property type="match status" value="1"/>
</dbReference>
<dbReference type="InterPro" id="IPR021913">
    <property type="entry name" value="DUF3526"/>
</dbReference>
<dbReference type="OrthoDB" id="6016419at2"/>
<keyword evidence="3" id="KW-1185">Reference proteome</keyword>
<proteinExistence type="predicted"/>
<dbReference type="RefSeq" id="WP_143774840.1">
    <property type="nucleotide sequence ID" value="NZ_VKKU01000001.1"/>
</dbReference>
<gene>
    <name evidence="2" type="ORF">FOM92_00530</name>
</gene>
<dbReference type="EMBL" id="VKKU01000001">
    <property type="protein sequence ID" value="TSB03967.1"/>
    <property type="molecule type" value="Genomic_DNA"/>
</dbReference>
<feature type="transmembrane region" description="Helical" evidence="1">
    <location>
        <begin position="244"/>
        <end position="263"/>
    </location>
</feature>
<evidence type="ECO:0000256" key="1">
    <source>
        <dbReference type="SAM" id="Phobius"/>
    </source>
</evidence>
<protein>
    <submittedName>
        <fullName evidence="2">DUF3526 domain-containing protein</fullName>
    </submittedName>
</protein>
<feature type="transmembrane region" description="Helical" evidence="1">
    <location>
        <begin position="207"/>
        <end position="232"/>
    </location>
</feature>
<feature type="transmembrane region" description="Helical" evidence="1">
    <location>
        <begin position="133"/>
        <end position="152"/>
    </location>
</feature>
<comment type="caution">
    <text evidence="2">The sequence shown here is derived from an EMBL/GenBank/DDBJ whole genome shotgun (WGS) entry which is preliminary data.</text>
</comment>
<keyword evidence="1" id="KW-0812">Transmembrane</keyword>
<dbReference type="PANTHER" id="PTHR43471">
    <property type="entry name" value="ABC TRANSPORTER PERMEASE"/>
    <property type="match status" value="1"/>
</dbReference>
<sequence length="416" mass="46810">MRILWFQEARLFLRQKLALPALLLMGILAAASVWAGMAEIARQQETIARIQPKQAEDVAAIAKWVSKDGDAGNAAYYTFHATWDAPSALAFSAIGQRDVAPYILRVRALGLEAQLYESENYNAELALPGRFDWAFVLTYLSPLFVIVLLHDLKSGEREAGRFTLLAAMARDERGLWRRRIVLRIGLLWLALIAPFVLGAVLSGAALGGIALCLLVSAAYFAFWTGLSMWVGLKGWSSVTNAATLAASWLVLTLILPALAHIGINASIPVRQGVELTLEQREKIHGGWDRPKEETMEAFFKAYPEWRDTKAVEGGFHWKWYYAFQHLGDLAAAPQAKAYRRGLEARAEWTARIGVVLPAVGVQTLLHRTAQTDLRAGLAYQDRIRDYHEQLRRFYYPYLFNETQFLEADFEKTPKWN</sequence>